<dbReference type="Pfam" id="PF00239">
    <property type="entry name" value="Resolvase"/>
    <property type="match status" value="1"/>
</dbReference>
<dbReference type="EMBL" id="MKIN01000022">
    <property type="protein sequence ID" value="OLP48975.1"/>
    <property type="molecule type" value="Genomic_DNA"/>
</dbReference>
<dbReference type="AlphaFoldDB" id="A0A1Q9A2X9"/>
<dbReference type="Gene3D" id="3.40.50.1390">
    <property type="entry name" value="Resolvase, N-terminal catalytic domain"/>
    <property type="match status" value="1"/>
</dbReference>
<evidence type="ECO:0000256" key="1">
    <source>
        <dbReference type="SAM" id="MobiDB-lite"/>
    </source>
</evidence>
<evidence type="ECO:0000259" key="2">
    <source>
        <dbReference type="Pfam" id="PF00239"/>
    </source>
</evidence>
<dbReference type="RefSeq" id="WP_139310674.1">
    <property type="nucleotide sequence ID" value="NZ_JACIED010000001.1"/>
</dbReference>
<dbReference type="Proteomes" id="UP000185598">
    <property type="component" value="Unassembled WGS sequence"/>
</dbReference>
<comment type="caution">
    <text evidence="4">The sequence shown here is derived from an EMBL/GenBank/DDBJ whole genome shotgun (WGS) entry which is preliminary data.</text>
</comment>
<feature type="domain" description="Resolvase/invertase-type recombinase catalytic" evidence="2">
    <location>
        <begin position="10"/>
        <end position="99"/>
    </location>
</feature>
<feature type="compositionally biased region" description="Basic and acidic residues" evidence="1">
    <location>
        <begin position="134"/>
        <end position="145"/>
    </location>
</feature>
<reference evidence="4 5" key="1">
    <citation type="submission" date="2016-09" db="EMBL/GenBank/DDBJ databases">
        <title>Rhizobium oryziradicis sp. nov., isolated from the root of rice.</title>
        <authorList>
            <person name="Zhao J."/>
            <person name="Zhang X."/>
        </authorList>
    </citation>
    <scope>NUCLEOTIDE SEQUENCE [LARGE SCALE GENOMIC DNA]</scope>
    <source>
        <strain evidence="4 5">14971</strain>
    </source>
</reference>
<dbReference type="Proteomes" id="UP000544107">
    <property type="component" value="Unassembled WGS sequence"/>
</dbReference>
<proteinExistence type="predicted"/>
<name>A0A1Q9A2X9_9HYPH</name>
<dbReference type="EMBL" id="JACIED010000001">
    <property type="protein sequence ID" value="MBB4005947.1"/>
    <property type="molecule type" value="Genomic_DNA"/>
</dbReference>
<dbReference type="InterPro" id="IPR006119">
    <property type="entry name" value="Resolv_N"/>
</dbReference>
<dbReference type="OrthoDB" id="8410949at2"/>
<dbReference type="GO" id="GO:0003677">
    <property type="term" value="F:DNA binding"/>
    <property type="evidence" value="ECO:0007669"/>
    <property type="project" value="InterPro"/>
</dbReference>
<reference evidence="3 6" key="2">
    <citation type="submission" date="2020-08" db="EMBL/GenBank/DDBJ databases">
        <title>Genomic Encyclopedia of Type Strains, Phase IV (KMG-IV): sequencing the most valuable type-strain genomes for metagenomic binning, comparative biology and taxonomic classification.</title>
        <authorList>
            <person name="Goeker M."/>
        </authorList>
    </citation>
    <scope>NUCLEOTIDE SEQUENCE [LARGE SCALE GENOMIC DNA]</scope>
    <source>
        <strain evidence="3 6">DSM 100021</strain>
    </source>
</reference>
<dbReference type="InterPro" id="IPR036162">
    <property type="entry name" value="Resolvase-like_N_sf"/>
</dbReference>
<evidence type="ECO:0000313" key="5">
    <source>
        <dbReference type="Proteomes" id="UP000185598"/>
    </source>
</evidence>
<evidence type="ECO:0000313" key="3">
    <source>
        <dbReference type="EMBL" id="MBB4005947.1"/>
    </source>
</evidence>
<gene>
    <name evidence="4" type="ORF">BJF91_17810</name>
    <name evidence="3" type="ORF">GGQ71_000183</name>
</gene>
<dbReference type="GO" id="GO:0000150">
    <property type="term" value="F:DNA strand exchange activity"/>
    <property type="evidence" value="ECO:0007669"/>
    <property type="project" value="InterPro"/>
</dbReference>
<feature type="region of interest" description="Disordered" evidence="1">
    <location>
        <begin position="123"/>
        <end position="145"/>
    </location>
</feature>
<keyword evidence="5" id="KW-1185">Reference proteome</keyword>
<evidence type="ECO:0000313" key="6">
    <source>
        <dbReference type="Proteomes" id="UP000544107"/>
    </source>
</evidence>
<dbReference type="SUPFAM" id="SSF53041">
    <property type="entry name" value="Resolvase-like"/>
    <property type="match status" value="1"/>
</dbReference>
<accession>A0A1Q9A2X9</accession>
<organism evidence="4 5">
    <name type="scientific">Allorhizobium taibaishanense</name>
    <dbReference type="NCBI Taxonomy" id="887144"/>
    <lineage>
        <taxon>Bacteria</taxon>
        <taxon>Pseudomonadati</taxon>
        <taxon>Pseudomonadota</taxon>
        <taxon>Alphaproteobacteria</taxon>
        <taxon>Hyphomicrobiales</taxon>
        <taxon>Rhizobiaceae</taxon>
        <taxon>Rhizobium/Agrobacterium group</taxon>
        <taxon>Allorhizobium</taxon>
    </lineage>
</organism>
<sequence>MRPVIGPTRAFLYARSASESQNASTAKVDEQLHRLRKHAHDRAYVVVGEAYDNPRYDLLQPGPALVMSLAARAPLAFDVFIVTDVHRLGRDERSLRLIRSHRSGAGIRTELIVPPIVLWEPTQKTSQGAPRSCSGREKGGRDEEE</sequence>
<evidence type="ECO:0000313" key="4">
    <source>
        <dbReference type="EMBL" id="OLP48975.1"/>
    </source>
</evidence>
<protein>
    <submittedName>
        <fullName evidence="3">DNA invertase Pin-like site-specific DNA recombinase</fullName>
    </submittedName>
</protein>